<comment type="pathway">
    <text evidence="2">Lipid metabolism; fatty acid beta-oxidation.</text>
</comment>
<keyword evidence="7" id="KW-0443">Lipid metabolism</keyword>
<evidence type="ECO:0000256" key="5">
    <source>
        <dbReference type="ARBA" id="ARBA00023002"/>
    </source>
</evidence>
<dbReference type="InterPro" id="IPR008927">
    <property type="entry name" value="6-PGluconate_DH-like_C_sf"/>
</dbReference>
<gene>
    <name evidence="13" type="ORF">BOKJ2_LOCUS11294</name>
</gene>
<dbReference type="PANTHER" id="PTHR43561:SF1">
    <property type="entry name" value="HYDROXY-ACYL-COA DEHYDROGENASE"/>
    <property type="match status" value="1"/>
</dbReference>
<evidence type="ECO:0000256" key="6">
    <source>
        <dbReference type="ARBA" id="ARBA00023027"/>
    </source>
</evidence>
<dbReference type="InterPro" id="IPR013328">
    <property type="entry name" value="6PGD_dom2"/>
</dbReference>
<evidence type="ECO:0000256" key="1">
    <source>
        <dbReference type="ARBA" id="ARBA00004305"/>
    </source>
</evidence>
<feature type="domain" description="3-hydroxyacyl-CoA dehydrogenase NAD binding" evidence="12">
    <location>
        <begin position="10"/>
        <end position="195"/>
    </location>
</feature>
<keyword evidence="8" id="KW-0496">Mitochondrion</keyword>
<evidence type="ECO:0000313" key="13">
    <source>
        <dbReference type="EMBL" id="CAD5224869.1"/>
    </source>
</evidence>
<comment type="subcellular location">
    <subcellularLocation>
        <location evidence="1">Mitochondrion matrix</location>
    </subcellularLocation>
</comment>
<dbReference type="EMBL" id="CAJFCW020000005">
    <property type="protein sequence ID" value="CAG9120278.1"/>
    <property type="molecule type" value="Genomic_DNA"/>
</dbReference>
<dbReference type="EMBL" id="CAJFDH010000005">
    <property type="protein sequence ID" value="CAD5224869.1"/>
    <property type="molecule type" value="Genomic_DNA"/>
</dbReference>
<evidence type="ECO:0008006" key="15">
    <source>
        <dbReference type="Google" id="ProtNLM"/>
    </source>
</evidence>
<accession>A0A811LC93</accession>
<dbReference type="InterPro" id="IPR006108">
    <property type="entry name" value="3HC_DH_C"/>
</dbReference>
<protein>
    <recommendedName>
        <fullName evidence="15">3-hydroxyacyl-CoA dehydrogenase</fullName>
    </recommendedName>
</protein>
<dbReference type="SUPFAM" id="SSF51735">
    <property type="entry name" value="NAD(P)-binding Rossmann-fold domains"/>
    <property type="match status" value="1"/>
</dbReference>
<dbReference type="OrthoDB" id="5958943at2759"/>
<dbReference type="InterPro" id="IPR006176">
    <property type="entry name" value="3-OHacyl-CoA_DH_NAD-bd"/>
</dbReference>
<dbReference type="PIRSF" id="PIRSF000105">
    <property type="entry name" value="HCDH"/>
    <property type="match status" value="1"/>
</dbReference>
<dbReference type="Proteomes" id="UP000783686">
    <property type="component" value="Unassembled WGS sequence"/>
</dbReference>
<evidence type="ECO:0000256" key="9">
    <source>
        <dbReference type="ARBA" id="ARBA00049556"/>
    </source>
</evidence>
<evidence type="ECO:0000259" key="12">
    <source>
        <dbReference type="Pfam" id="PF02737"/>
    </source>
</evidence>
<keyword evidence="6" id="KW-0520">NAD</keyword>
<name>A0A811LC93_9BILA</name>
<evidence type="ECO:0000313" key="14">
    <source>
        <dbReference type="Proteomes" id="UP000614601"/>
    </source>
</evidence>
<keyword evidence="4" id="KW-0276">Fatty acid metabolism</keyword>
<evidence type="ECO:0000256" key="4">
    <source>
        <dbReference type="ARBA" id="ARBA00022832"/>
    </source>
</evidence>
<dbReference type="SUPFAM" id="SSF48179">
    <property type="entry name" value="6-phosphogluconate dehydrogenase C-terminal domain-like"/>
    <property type="match status" value="1"/>
</dbReference>
<dbReference type="Proteomes" id="UP000614601">
    <property type="component" value="Unassembled WGS sequence"/>
</dbReference>
<dbReference type="Gene3D" id="1.10.1040.10">
    <property type="entry name" value="N-(1-d-carboxylethyl)-l-norvaline Dehydrogenase, domain 2"/>
    <property type="match status" value="1"/>
</dbReference>
<dbReference type="Gene3D" id="3.40.50.720">
    <property type="entry name" value="NAD(P)-binding Rossmann-like Domain"/>
    <property type="match status" value="1"/>
</dbReference>
<dbReference type="AlphaFoldDB" id="A0A811LC93"/>
<evidence type="ECO:0000256" key="10">
    <source>
        <dbReference type="PIRSR" id="PIRSR000105-1"/>
    </source>
</evidence>
<comment type="catalytic activity">
    <reaction evidence="9">
        <text>a (3S)-3-hydroxyacyl-CoA + NAD(+) = a 3-oxoacyl-CoA + NADH + H(+)</text>
        <dbReference type="Rhea" id="RHEA:22432"/>
        <dbReference type="ChEBI" id="CHEBI:15378"/>
        <dbReference type="ChEBI" id="CHEBI:57318"/>
        <dbReference type="ChEBI" id="CHEBI:57540"/>
        <dbReference type="ChEBI" id="CHEBI:57945"/>
        <dbReference type="ChEBI" id="CHEBI:90726"/>
        <dbReference type="EC" id="1.1.1.35"/>
    </reaction>
</comment>
<evidence type="ECO:0000256" key="8">
    <source>
        <dbReference type="ARBA" id="ARBA00023128"/>
    </source>
</evidence>
<comment type="similarity">
    <text evidence="3">Belongs to the 3-hydroxyacyl-CoA dehydrogenase family.</text>
</comment>
<evidence type="ECO:0000259" key="11">
    <source>
        <dbReference type="Pfam" id="PF00725"/>
    </source>
</evidence>
<dbReference type="PANTHER" id="PTHR43561">
    <property type="match status" value="1"/>
</dbReference>
<keyword evidence="5" id="KW-0560">Oxidoreductase</keyword>
<dbReference type="GO" id="GO:0005759">
    <property type="term" value="C:mitochondrial matrix"/>
    <property type="evidence" value="ECO:0007669"/>
    <property type="project" value="UniProtKB-SubCell"/>
</dbReference>
<dbReference type="InterPro" id="IPR036291">
    <property type="entry name" value="NAD(P)-bd_dom_sf"/>
</dbReference>
<dbReference type="GO" id="GO:0003857">
    <property type="term" value="F:(3S)-3-hydroxyacyl-CoA dehydrogenase (NAD+) activity"/>
    <property type="evidence" value="ECO:0007669"/>
    <property type="project" value="UniProtKB-EC"/>
</dbReference>
<feature type="site" description="Important for catalytic activity" evidence="10">
    <location>
        <position position="152"/>
    </location>
</feature>
<dbReference type="InterPro" id="IPR022694">
    <property type="entry name" value="3-OHacyl-CoA_DH"/>
</dbReference>
<dbReference type="GO" id="GO:0070403">
    <property type="term" value="F:NAD+ binding"/>
    <property type="evidence" value="ECO:0007669"/>
    <property type="project" value="InterPro"/>
</dbReference>
<dbReference type="InterPro" id="IPR052242">
    <property type="entry name" value="Mito_3-hydroxyacyl-CoA_DH"/>
</dbReference>
<feature type="domain" description="3-hydroxyacyl-CoA dehydrogenase C-terminal" evidence="11">
    <location>
        <begin position="198"/>
        <end position="295"/>
    </location>
</feature>
<proteinExistence type="inferred from homology"/>
<evidence type="ECO:0000256" key="7">
    <source>
        <dbReference type="ARBA" id="ARBA00023098"/>
    </source>
</evidence>
<organism evidence="13 14">
    <name type="scientific">Bursaphelenchus okinawaensis</name>
    <dbReference type="NCBI Taxonomy" id="465554"/>
    <lineage>
        <taxon>Eukaryota</taxon>
        <taxon>Metazoa</taxon>
        <taxon>Ecdysozoa</taxon>
        <taxon>Nematoda</taxon>
        <taxon>Chromadorea</taxon>
        <taxon>Rhabditida</taxon>
        <taxon>Tylenchina</taxon>
        <taxon>Tylenchomorpha</taxon>
        <taxon>Aphelenchoidea</taxon>
        <taxon>Aphelenchoididae</taxon>
        <taxon>Bursaphelenchus</taxon>
    </lineage>
</organism>
<dbReference type="Pfam" id="PF02737">
    <property type="entry name" value="3HCDH_N"/>
    <property type="match status" value="1"/>
</dbReference>
<evidence type="ECO:0000256" key="3">
    <source>
        <dbReference type="ARBA" id="ARBA00009463"/>
    </source>
</evidence>
<comment type="caution">
    <text evidence="13">The sequence shown here is derived from an EMBL/GenBank/DDBJ whole genome shotgun (WGS) entry which is preliminary data.</text>
</comment>
<dbReference type="GO" id="GO:0006635">
    <property type="term" value="P:fatty acid beta-oxidation"/>
    <property type="evidence" value="ECO:0007669"/>
    <property type="project" value="TreeGrafter"/>
</dbReference>
<reference evidence="13" key="1">
    <citation type="submission" date="2020-09" db="EMBL/GenBank/DDBJ databases">
        <authorList>
            <person name="Kikuchi T."/>
        </authorList>
    </citation>
    <scope>NUCLEOTIDE SEQUENCE</scope>
    <source>
        <strain evidence="13">SH1</strain>
    </source>
</reference>
<dbReference type="Pfam" id="PF00725">
    <property type="entry name" value="3HCDH"/>
    <property type="match status" value="1"/>
</dbReference>
<keyword evidence="14" id="KW-1185">Reference proteome</keyword>
<evidence type="ECO:0000256" key="2">
    <source>
        <dbReference type="ARBA" id="ARBA00005005"/>
    </source>
</evidence>
<sequence length="298" mass="33242">MVEARNVEHIVVVGTGLMGTGIVQVAVEAGIHVNLVGRSVEKCEAARGRIQGGLNRISKRRYPNEPQAQQQFVQAAMKNLEMVQSLNDVDLKRVDIVIEAIVEDLKLKQELFHKMEKETNEECILVTNTSSFLLADVMNKMNTKRERVAGLHFFNPVPVMKLVEVVCGVETSVDTFETLCGFCKQLGKTPVKSKDRHGFIVNRLYMPFLAEAIRMTERGDASPKDIDTAMKLGAGLPMGPFEVADIIGLDTLKYIIGSWHQAYPEDPKYYPSPLLDHMVDIGKLGRKTGEGFHTYAPR</sequence>